<dbReference type="Proteomes" id="UP001210865">
    <property type="component" value="Chromosome"/>
</dbReference>
<protein>
    <submittedName>
        <fullName evidence="3">SPOR domain-containing protein</fullName>
    </submittedName>
</protein>
<keyword evidence="4" id="KW-1185">Reference proteome</keyword>
<keyword evidence="1" id="KW-1133">Transmembrane helix</keyword>
<keyword evidence="1" id="KW-0812">Transmembrane</keyword>
<evidence type="ECO:0000313" key="3">
    <source>
        <dbReference type="EMBL" id="WBO22034.1"/>
    </source>
</evidence>
<proteinExistence type="predicted"/>
<name>A0ABY7NQ19_9SPHN</name>
<keyword evidence="1" id="KW-0472">Membrane</keyword>
<evidence type="ECO:0000259" key="2">
    <source>
        <dbReference type="Pfam" id="PF05036"/>
    </source>
</evidence>
<sequence length="260" mass="26092">MSDTGRSMGGNADEDRLPWLEPVEDETAEEGVSAARLFAGLIVALVALGLVVGGVYWLKQRASGAEASGSATTIAAQPGPYKVKPAEAGGMEVKGQGDSAYAASEGADPNARIDISKIPEAPISKDKAAPAPAPAPAPVAAKPTEVAQAPVKQVPVKTAPVPAAKPEAKPAPAPAKTETAAAPVSGGTIQLGALDSQAKADGAWKSLSGRYAYLGALNHMVVKAEVNGKTYYRLRASAGGQASSICAKLKVAGEACSVVG</sequence>
<gene>
    <name evidence="3" type="ORF">PBT88_18030</name>
</gene>
<organism evidence="3 4">
    <name type="scientific">Sphingomonas abietis</name>
    <dbReference type="NCBI Taxonomy" id="3012344"/>
    <lineage>
        <taxon>Bacteria</taxon>
        <taxon>Pseudomonadati</taxon>
        <taxon>Pseudomonadota</taxon>
        <taxon>Alphaproteobacteria</taxon>
        <taxon>Sphingomonadales</taxon>
        <taxon>Sphingomonadaceae</taxon>
        <taxon>Sphingomonas</taxon>
    </lineage>
</organism>
<reference evidence="3 4" key="1">
    <citation type="submission" date="2022-12" db="EMBL/GenBank/DDBJ databases">
        <title>Sphingomonas abieness sp. nov., an endophytic bacterium isolated from Abies koreana.</title>
        <authorList>
            <person name="Jiang L."/>
            <person name="Lee J."/>
        </authorList>
    </citation>
    <scope>NUCLEOTIDE SEQUENCE [LARGE SCALE GENOMIC DNA]</scope>
    <source>
        <strain evidence="4">PAMB 00755</strain>
    </source>
</reference>
<dbReference type="Pfam" id="PF05036">
    <property type="entry name" value="SPOR"/>
    <property type="match status" value="1"/>
</dbReference>
<evidence type="ECO:0000256" key="1">
    <source>
        <dbReference type="SAM" id="Phobius"/>
    </source>
</evidence>
<feature type="domain" description="SPOR" evidence="2">
    <location>
        <begin position="187"/>
        <end position="259"/>
    </location>
</feature>
<evidence type="ECO:0000313" key="4">
    <source>
        <dbReference type="Proteomes" id="UP001210865"/>
    </source>
</evidence>
<feature type="transmembrane region" description="Helical" evidence="1">
    <location>
        <begin position="37"/>
        <end position="58"/>
    </location>
</feature>
<dbReference type="RefSeq" id="WP_270076682.1">
    <property type="nucleotide sequence ID" value="NZ_CP115174.1"/>
</dbReference>
<dbReference type="InterPro" id="IPR007730">
    <property type="entry name" value="SPOR-like_dom"/>
</dbReference>
<dbReference type="EMBL" id="CP115174">
    <property type="protein sequence ID" value="WBO22034.1"/>
    <property type="molecule type" value="Genomic_DNA"/>
</dbReference>
<accession>A0ABY7NQ19</accession>